<evidence type="ECO:0000256" key="1">
    <source>
        <dbReference type="SAM" id="MobiDB-lite"/>
    </source>
</evidence>
<evidence type="ECO:0000313" key="2">
    <source>
        <dbReference type="EMBL" id="KAK6352325.1"/>
    </source>
</evidence>
<evidence type="ECO:0000313" key="3">
    <source>
        <dbReference type="Proteomes" id="UP001373714"/>
    </source>
</evidence>
<feature type="compositionally biased region" description="Basic and acidic residues" evidence="1">
    <location>
        <begin position="114"/>
        <end position="124"/>
    </location>
</feature>
<dbReference type="SUPFAM" id="SSF48403">
    <property type="entry name" value="Ankyrin repeat"/>
    <property type="match status" value="1"/>
</dbReference>
<dbReference type="AlphaFoldDB" id="A0AAV9V0L0"/>
<dbReference type="InterPro" id="IPR036770">
    <property type="entry name" value="Ankyrin_rpt-contain_sf"/>
</dbReference>
<feature type="compositionally biased region" description="Polar residues" evidence="1">
    <location>
        <begin position="206"/>
        <end position="260"/>
    </location>
</feature>
<comment type="caution">
    <text evidence="2">The sequence shown here is derived from an EMBL/GenBank/DDBJ whole genome shotgun (WGS) entry which is preliminary data.</text>
</comment>
<feature type="region of interest" description="Disordered" evidence="1">
    <location>
        <begin position="566"/>
        <end position="675"/>
    </location>
</feature>
<keyword evidence="3" id="KW-1185">Reference proteome</keyword>
<dbReference type="Gene3D" id="1.25.40.20">
    <property type="entry name" value="Ankyrin repeat-containing domain"/>
    <property type="match status" value="1"/>
</dbReference>
<feature type="compositionally biased region" description="Low complexity" evidence="1">
    <location>
        <begin position="655"/>
        <end position="671"/>
    </location>
</feature>
<proteinExistence type="predicted"/>
<name>A0AAV9V0L0_9PEZI</name>
<feature type="region of interest" description="Disordered" evidence="1">
    <location>
        <begin position="100"/>
        <end position="124"/>
    </location>
</feature>
<feature type="compositionally biased region" description="Polar residues" evidence="1">
    <location>
        <begin position="161"/>
        <end position="175"/>
    </location>
</feature>
<dbReference type="Proteomes" id="UP001373714">
    <property type="component" value="Unassembled WGS sequence"/>
</dbReference>
<feature type="region of interest" description="Disordered" evidence="1">
    <location>
        <begin position="161"/>
        <end position="268"/>
    </location>
</feature>
<reference evidence="2 3" key="1">
    <citation type="submission" date="2019-10" db="EMBL/GenBank/DDBJ databases">
        <authorList>
            <person name="Palmer J.M."/>
        </authorList>
    </citation>
    <scope>NUCLEOTIDE SEQUENCE [LARGE SCALE GENOMIC DNA]</scope>
    <source>
        <strain evidence="2 3">TWF730</strain>
    </source>
</reference>
<sequence>MLPDQNSTSNSPISNTPISTNTLSNNNNTIATIVNHEKKVTSENEERLERRVAGLSLTADIRSSMYQEHVCAKDFYKQPPKVYENVVVVEKESIVETQVLDDQPVGGRGGGNNEDGKRRESSSWRFESEVIWNDGRRAGYYETTGGGRRADSETVQVLATTVESQSTGHGRQTEVSRGLGSKNEAGTGIRNPNQEHAHGGGRGETTAATSQTVVNIQSPQGQRSTPIRGNQSPTEVITQSSPESAIQNLTVNSPSIQTPTKKPVSPEELGNRIRKRLQSDSNGWKFAFQLFDLGNVPDSASFLVDVLEEFIRRRPKYWESLEKQGFQLDAYRKSSDELFIQISYTNSALEAFLKGDVERAAGLIEKAWEAFERRSTTEPSLIVNIEAAELTLYTLCIKTKRFKPPPLLSPDAPGSLIREFDHTGELDMLLAQRTPSGSKWFFQLRFLLAMLLEVDQRYIYAIQWTQWPIQYKGERRGQEAELIKIATEMQALETLRYTTEIATAGSKSNWTKMLGVAELTDVPAEYLFWFASVGHKKAILANLETVYDLRSIVVWDRESSVQFGKVARDQPLRGSDDPQPSLYSDPTKPPPRPAKHPRELSPVEPAEQNKPNPPQLAPLRRQGSIRHPSPWELGSPPSQNNERIQTRPLSIQPISEVNSPQSSNSSVFSPQAQDRPYYDPRAWSLTIPTEAQAQPASPPKIPPRVFLEDAKVQRLANIPDQPVRFADDCTVEELGVITDYKHAIRRSINLDVYLGTLASLRLVNFISGNPEYRPWTPLIEALCNQRWDAAKLLIRLGASFELGYPFHTTLSRHFMGGSRSRCEKLMAKGLLKTGNLSADDYFFNESSGLIQYMMEAGANSNAVGVANTDEHSQIKTFPIHIAALDPVPSSHLVWMFLKNGADVWSLDANGELPIDYAKRGGNINIIKQLQDAMAVT</sequence>
<feature type="region of interest" description="Disordered" evidence="1">
    <location>
        <begin position="1"/>
        <end position="26"/>
    </location>
</feature>
<organism evidence="2 3">
    <name type="scientific">Orbilia blumenaviensis</name>
    <dbReference type="NCBI Taxonomy" id="1796055"/>
    <lineage>
        <taxon>Eukaryota</taxon>
        <taxon>Fungi</taxon>
        <taxon>Dikarya</taxon>
        <taxon>Ascomycota</taxon>
        <taxon>Pezizomycotina</taxon>
        <taxon>Orbiliomycetes</taxon>
        <taxon>Orbiliales</taxon>
        <taxon>Orbiliaceae</taxon>
        <taxon>Orbilia</taxon>
    </lineage>
</organism>
<feature type="compositionally biased region" description="Polar residues" evidence="1">
    <location>
        <begin position="636"/>
        <end position="653"/>
    </location>
</feature>
<gene>
    <name evidence="2" type="ORF">TWF730_009155</name>
</gene>
<protein>
    <submittedName>
        <fullName evidence="2">Uncharacterized protein</fullName>
    </submittedName>
</protein>
<dbReference type="EMBL" id="JAVHNS010000006">
    <property type="protein sequence ID" value="KAK6352325.1"/>
    <property type="molecule type" value="Genomic_DNA"/>
</dbReference>
<feature type="compositionally biased region" description="Basic and acidic residues" evidence="1">
    <location>
        <begin position="566"/>
        <end position="576"/>
    </location>
</feature>
<accession>A0AAV9V0L0</accession>